<dbReference type="Proteomes" id="UP000231333">
    <property type="component" value="Unassembled WGS sequence"/>
</dbReference>
<sequence length="235" mass="27496">MSNKKYPTSDWAKWAESISILKTDFVSLMTKREIWRALKNAYEKNSNYQIKQEAHQIIDWINRNYVDSMLIGLRRIIDTSKDTVSLIKLLEEISKNPTVITFDRYQTLWTSGSEQVNRMRATEVFKRFSKDNRNLDVNIIKNDIRELKESNERFINIVNHHIAHKGKDADNPPLTYEELHAAFDKIAGILNEYHALLTTVRVLNFAALLPVPIENIENMFSKMIFTDINTNDEYA</sequence>
<dbReference type="InterPro" id="IPR040704">
    <property type="entry name" value="HEPN_AbiU2"/>
</dbReference>
<evidence type="ECO:0000313" key="3">
    <source>
        <dbReference type="Proteomes" id="UP000231333"/>
    </source>
</evidence>
<feature type="domain" description="HEPN AbiU2-like" evidence="1">
    <location>
        <begin position="32"/>
        <end position="198"/>
    </location>
</feature>
<protein>
    <recommendedName>
        <fullName evidence="1">HEPN AbiU2-like domain-containing protein</fullName>
    </recommendedName>
</protein>
<evidence type="ECO:0000259" key="1">
    <source>
        <dbReference type="Pfam" id="PF18734"/>
    </source>
</evidence>
<proteinExistence type="predicted"/>
<evidence type="ECO:0000313" key="2">
    <source>
        <dbReference type="EMBL" id="PIR37804.1"/>
    </source>
</evidence>
<name>A0A2H0QVF7_9BACT</name>
<organism evidence="2 3">
    <name type="scientific">Candidatus Zambryskibacteria bacterium CG10_big_fil_rev_8_21_14_0_10_42_12</name>
    <dbReference type="NCBI Taxonomy" id="1975115"/>
    <lineage>
        <taxon>Bacteria</taxon>
        <taxon>Candidatus Zambryskiibacteriota</taxon>
    </lineage>
</organism>
<dbReference type="AlphaFoldDB" id="A0A2H0QVF7"/>
<reference evidence="2 3" key="1">
    <citation type="submission" date="2017-09" db="EMBL/GenBank/DDBJ databases">
        <title>Depth-based differentiation of microbial function through sediment-hosted aquifers and enrichment of novel symbionts in the deep terrestrial subsurface.</title>
        <authorList>
            <person name="Probst A.J."/>
            <person name="Ladd B."/>
            <person name="Jarett J.K."/>
            <person name="Geller-Mcgrath D.E."/>
            <person name="Sieber C.M."/>
            <person name="Emerson J.B."/>
            <person name="Anantharaman K."/>
            <person name="Thomas B.C."/>
            <person name="Malmstrom R."/>
            <person name="Stieglmeier M."/>
            <person name="Klingl A."/>
            <person name="Woyke T."/>
            <person name="Ryan C.M."/>
            <person name="Banfield J.F."/>
        </authorList>
    </citation>
    <scope>NUCLEOTIDE SEQUENCE [LARGE SCALE GENOMIC DNA]</scope>
    <source>
        <strain evidence="2">CG10_big_fil_rev_8_21_14_0_10_42_12</strain>
    </source>
</reference>
<accession>A0A2H0QVF7</accession>
<gene>
    <name evidence="2" type="ORF">COV34_02960</name>
</gene>
<dbReference type="EMBL" id="PCXL01000014">
    <property type="protein sequence ID" value="PIR37804.1"/>
    <property type="molecule type" value="Genomic_DNA"/>
</dbReference>
<dbReference type="Pfam" id="PF18734">
    <property type="entry name" value="HEPN_AbiU2"/>
    <property type="match status" value="1"/>
</dbReference>
<comment type="caution">
    <text evidence="2">The sequence shown here is derived from an EMBL/GenBank/DDBJ whole genome shotgun (WGS) entry which is preliminary data.</text>
</comment>